<protein>
    <submittedName>
        <fullName evidence="2">50S ribosomal protein L7</fullName>
    </submittedName>
</protein>
<feature type="region of interest" description="Disordered" evidence="1">
    <location>
        <begin position="105"/>
        <end position="216"/>
    </location>
</feature>
<evidence type="ECO:0000313" key="2">
    <source>
        <dbReference type="EMBL" id="MBC5715880.1"/>
    </source>
</evidence>
<name>A0A8J6J1T8_9FIRM</name>
<feature type="compositionally biased region" description="Basic and acidic residues" evidence="1">
    <location>
        <begin position="117"/>
        <end position="136"/>
    </location>
</feature>
<reference evidence="2" key="1">
    <citation type="submission" date="2020-08" db="EMBL/GenBank/DDBJ databases">
        <title>Genome public.</title>
        <authorList>
            <person name="Liu C."/>
            <person name="Sun Q."/>
        </authorList>
    </citation>
    <scope>NUCLEOTIDE SEQUENCE</scope>
    <source>
        <strain evidence="2">BX5</strain>
    </source>
</reference>
<dbReference type="EMBL" id="JACOPN010000001">
    <property type="protein sequence ID" value="MBC5715880.1"/>
    <property type="molecule type" value="Genomic_DNA"/>
</dbReference>
<evidence type="ECO:0000313" key="3">
    <source>
        <dbReference type="Proteomes" id="UP000602260"/>
    </source>
</evidence>
<dbReference type="SUPFAM" id="SSF55315">
    <property type="entry name" value="L30e-like"/>
    <property type="match status" value="1"/>
</dbReference>
<accession>A0A8J6J1T8</accession>
<feature type="compositionally biased region" description="Basic residues" evidence="1">
    <location>
        <begin position="168"/>
        <end position="179"/>
    </location>
</feature>
<organism evidence="2 3">
    <name type="scientific">Flintibacter faecis</name>
    <dbReference type="NCBI Taxonomy" id="2763047"/>
    <lineage>
        <taxon>Bacteria</taxon>
        <taxon>Bacillati</taxon>
        <taxon>Bacillota</taxon>
        <taxon>Clostridia</taxon>
        <taxon>Eubacteriales</taxon>
        <taxon>Flintibacter</taxon>
    </lineage>
</organism>
<evidence type="ECO:0000256" key="1">
    <source>
        <dbReference type="SAM" id="MobiDB-lite"/>
    </source>
</evidence>
<dbReference type="RefSeq" id="WP_147561466.1">
    <property type="nucleotide sequence ID" value="NZ_JACOPN010000001.1"/>
</dbReference>
<dbReference type="GO" id="GO:0005840">
    <property type="term" value="C:ribosome"/>
    <property type="evidence" value="ECO:0007669"/>
    <property type="project" value="UniProtKB-KW"/>
</dbReference>
<dbReference type="AlphaFoldDB" id="A0A8J6J1T8"/>
<proteinExistence type="predicted"/>
<dbReference type="Proteomes" id="UP000602260">
    <property type="component" value="Unassembled WGS sequence"/>
</dbReference>
<comment type="caution">
    <text evidence="2">The sequence shown here is derived from an EMBL/GenBank/DDBJ whole genome shotgun (WGS) entry which is preliminary data.</text>
</comment>
<dbReference type="Gene3D" id="3.30.1330.30">
    <property type="match status" value="1"/>
</dbReference>
<keyword evidence="2" id="KW-0689">Ribosomal protein</keyword>
<feature type="compositionally biased region" description="Polar residues" evidence="1">
    <location>
        <begin position="187"/>
        <end position="199"/>
    </location>
</feature>
<keyword evidence="2" id="KW-0687">Ribonucleoprotein</keyword>
<sequence>MANDPILHLLGLAKKAGRLEIGEEPVGALCRARHARLILLASDAAPNTRRRCAHFGEIGNVLWLELPATKAELGFCLGRTSCAMLALSDAGFAASIVEKLSAQNPERYGPAAQQLRTKADRMLQRQREKRQHEKNLRQGKHKPWAPPPQPKQEQTAKDSKSQGGPDRKKSRPARPTKPHRPGDTASHAKTGSARPSRSSKPGPGGRRLTGKFRHDS</sequence>
<keyword evidence="3" id="KW-1185">Reference proteome</keyword>
<dbReference type="InterPro" id="IPR029064">
    <property type="entry name" value="Ribosomal_eL30-like_sf"/>
</dbReference>
<gene>
    <name evidence="2" type="ORF">H8S55_00795</name>
</gene>